<evidence type="ECO:0000259" key="1">
    <source>
        <dbReference type="Pfam" id="PF00535"/>
    </source>
</evidence>
<proteinExistence type="predicted"/>
<reference evidence="2 3" key="1">
    <citation type="submission" date="2022-09" db="EMBL/GenBank/DDBJ databases">
        <title>Genome sequencing of Flavivirga sp. MEBiC05379.</title>
        <authorList>
            <person name="Oh H.-M."/>
            <person name="Kwon K.K."/>
            <person name="Park M.J."/>
            <person name="Yang S.-H."/>
        </authorList>
    </citation>
    <scope>NUCLEOTIDE SEQUENCE [LARGE SCALE GENOMIC DNA]</scope>
    <source>
        <strain evidence="2 3">MEBiC05379</strain>
    </source>
</reference>
<dbReference type="PANTHER" id="PTHR43685:SF2">
    <property type="entry name" value="GLYCOSYLTRANSFERASE 2-LIKE DOMAIN-CONTAINING PROTEIN"/>
    <property type="match status" value="1"/>
</dbReference>
<dbReference type="CDD" id="cd00761">
    <property type="entry name" value="Glyco_tranf_GTA_type"/>
    <property type="match status" value="1"/>
</dbReference>
<dbReference type="Pfam" id="PF00535">
    <property type="entry name" value="Glycos_transf_2"/>
    <property type="match status" value="1"/>
</dbReference>
<dbReference type="RefSeq" id="WP_303308965.1">
    <property type="nucleotide sequence ID" value="NZ_JAODOP010000001.1"/>
</dbReference>
<evidence type="ECO:0000313" key="2">
    <source>
        <dbReference type="EMBL" id="MEF3831969.1"/>
    </source>
</evidence>
<comment type="caution">
    <text evidence="2">The sequence shown here is derived from an EMBL/GenBank/DDBJ whole genome shotgun (WGS) entry which is preliminary data.</text>
</comment>
<feature type="domain" description="Glycosyltransferase 2-like" evidence="1">
    <location>
        <begin position="241"/>
        <end position="348"/>
    </location>
</feature>
<dbReference type="PANTHER" id="PTHR43685">
    <property type="entry name" value="GLYCOSYLTRANSFERASE"/>
    <property type="match status" value="1"/>
</dbReference>
<accession>A0ABU7XN76</accession>
<keyword evidence="3" id="KW-1185">Reference proteome</keyword>
<dbReference type="InterPro" id="IPR029044">
    <property type="entry name" value="Nucleotide-diphossugar_trans"/>
</dbReference>
<dbReference type="Proteomes" id="UP001337305">
    <property type="component" value="Unassembled WGS sequence"/>
</dbReference>
<evidence type="ECO:0000313" key="3">
    <source>
        <dbReference type="Proteomes" id="UP001337305"/>
    </source>
</evidence>
<protein>
    <submittedName>
        <fullName evidence="2">Glycosyltransferase family 2 protein</fullName>
    </submittedName>
</protein>
<dbReference type="EMBL" id="JAODOP010000001">
    <property type="protein sequence ID" value="MEF3831969.1"/>
    <property type="molecule type" value="Genomic_DNA"/>
</dbReference>
<sequence length="514" mass="60340">MIYVVHRNNYVLKILDSKFQVVSFETQTSITTTLFSIAEAFPKELIIWCHEVYVDFINESPILDIFHHKRIIASYSVSNNTYIPNQIGYVDQSIFIKVNYNVTYPTWLMSSDIGGIHAELLNTISKAISKFSNFDYFINSLAKITMPQGVFCYSEPKLLKENTSVKTEVKQASKYELFKFVKQHYKWFWAFMLTFCFAVFEKKWTLLPLIKSIFNKKNNLDLDKIEVKSNRQIINKKEVDVIIPTIGRKKYLYDVLKDLKKQTIIPKNVIIVEQNPDKNSESELDYLLTETWPFKIKHTFTNITGVCNARNLGLPKVESEWVFLADDDIRFENNLFEASFKKIETLGISVLNYLCLQPHQQQTYFNTSQTIVFGSGSSMVKTSIIKNLKFDMVYEFGFGEDSDFGMQVRNKGTDVIFIPDIKITHLKAPMGGFRTKIKKLWDDEKVQPKPSPTIMLFFKKYFTSFQVNGYKTILFIKFFRKQKVRNPYTYLMKMRKQWEQSDYWSSILMENKND</sequence>
<gene>
    <name evidence="2" type="ORF">N1F79_02400</name>
</gene>
<organism evidence="2 3">
    <name type="scientific">Flavivirga spongiicola</name>
    <dbReference type="NCBI Taxonomy" id="421621"/>
    <lineage>
        <taxon>Bacteria</taxon>
        <taxon>Pseudomonadati</taxon>
        <taxon>Bacteroidota</taxon>
        <taxon>Flavobacteriia</taxon>
        <taxon>Flavobacteriales</taxon>
        <taxon>Flavobacteriaceae</taxon>
        <taxon>Flavivirga</taxon>
    </lineage>
</organism>
<dbReference type="InterPro" id="IPR001173">
    <property type="entry name" value="Glyco_trans_2-like"/>
</dbReference>
<dbReference type="InterPro" id="IPR050834">
    <property type="entry name" value="Glycosyltransf_2"/>
</dbReference>
<dbReference type="Gene3D" id="3.90.550.10">
    <property type="entry name" value="Spore Coat Polysaccharide Biosynthesis Protein SpsA, Chain A"/>
    <property type="match status" value="1"/>
</dbReference>
<name>A0ABU7XN76_9FLAO</name>
<dbReference type="SUPFAM" id="SSF53448">
    <property type="entry name" value="Nucleotide-diphospho-sugar transferases"/>
    <property type="match status" value="1"/>
</dbReference>